<dbReference type="EMBL" id="NCXO01000033">
    <property type="protein sequence ID" value="OSC32757.1"/>
    <property type="molecule type" value="Genomic_DNA"/>
</dbReference>
<dbReference type="AlphaFoldDB" id="A0A7I7SHE8"/>
<evidence type="ECO:0000313" key="2">
    <source>
        <dbReference type="Proteomes" id="UP000193577"/>
    </source>
</evidence>
<dbReference type="OrthoDB" id="4636369at2"/>
<protein>
    <submittedName>
        <fullName evidence="1">Uncharacterized protein</fullName>
    </submittedName>
</protein>
<dbReference type="Proteomes" id="UP000193577">
    <property type="component" value="Unassembled WGS sequence"/>
</dbReference>
<gene>
    <name evidence="1" type="ORF">B8W67_14240</name>
</gene>
<evidence type="ECO:0000313" key="1">
    <source>
        <dbReference type="EMBL" id="OSC32757.1"/>
    </source>
</evidence>
<name>A0A7I7SHE8_9MYCO</name>
<organism evidence="1 2">
    <name type="scientific">Mycolicibacillus koreensis</name>
    <dbReference type="NCBI Taxonomy" id="1069220"/>
    <lineage>
        <taxon>Bacteria</taxon>
        <taxon>Bacillati</taxon>
        <taxon>Actinomycetota</taxon>
        <taxon>Actinomycetes</taxon>
        <taxon>Mycobacteriales</taxon>
        <taxon>Mycobacteriaceae</taxon>
        <taxon>Mycolicibacillus</taxon>
    </lineage>
</organism>
<proteinExistence type="predicted"/>
<keyword evidence="2" id="KW-1185">Reference proteome</keyword>
<dbReference type="RefSeq" id="WP_069393686.1">
    <property type="nucleotide sequence ID" value="NZ_AP022594.1"/>
</dbReference>
<accession>A0A7I7SHE8</accession>
<comment type="caution">
    <text evidence="1">The sequence shown here is derived from an EMBL/GenBank/DDBJ whole genome shotgun (WGS) entry which is preliminary data.</text>
</comment>
<reference evidence="1 2" key="1">
    <citation type="submission" date="2017-04" db="EMBL/GenBank/DDBJ databases">
        <title>The new phylogeny of genus Mycobacterium.</title>
        <authorList>
            <person name="Tortoli E."/>
            <person name="Trovato A."/>
            <person name="Cirillo D.M."/>
        </authorList>
    </citation>
    <scope>NUCLEOTIDE SEQUENCE [LARGE SCALE GENOMIC DNA]</scope>
    <source>
        <strain evidence="1 2">KCTC 19819</strain>
    </source>
</reference>
<sequence>MRFASGLTAAAVAFAGAAGLPAAVADPPPPPPMPTITGVYDYHEPDAPLEMWVIYSTCVPLGCTLHISTTVPHTSIEKAGEFRLTSGQWAATIPVPDGVKCDDGSHDYTMETYTFDSNTLAGTHTTTHAPVCGLPAAKVSKPFTLTYVEPTPIPNNEHPLWCDDPWWCPF</sequence>